<keyword evidence="1" id="KW-0812">Transmembrane</keyword>
<dbReference type="GO" id="GO:0005543">
    <property type="term" value="F:phospholipid binding"/>
    <property type="evidence" value="ECO:0007669"/>
    <property type="project" value="TreeGrafter"/>
</dbReference>
<dbReference type="SUPFAM" id="SSF58104">
    <property type="entry name" value="Methyl-accepting chemotaxis protein (MCP) signaling domain"/>
    <property type="match status" value="1"/>
</dbReference>
<name>A0A558A4Z4_9PSEU</name>
<comment type="caution">
    <text evidence="3">The sequence shown here is derived from an EMBL/GenBank/DDBJ whole genome shotgun (WGS) entry which is preliminary data.</text>
</comment>
<evidence type="ECO:0000313" key="4">
    <source>
        <dbReference type="Proteomes" id="UP000318578"/>
    </source>
</evidence>
<dbReference type="PANTHER" id="PTHR33371">
    <property type="entry name" value="INTERMEMBRANE PHOSPHOLIPID TRANSPORT SYSTEM BINDING PROTEIN MLAD-RELATED"/>
    <property type="match status" value="1"/>
</dbReference>
<dbReference type="AlphaFoldDB" id="A0A558A4Z4"/>
<protein>
    <submittedName>
        <fullName evidence="3">MCE family protein</fullName>
    </submittedName>
</protein>
<evidence type="ECO:0000313" key="3">
    <source>
        <dbReference type="EMBL" id="TVT19331.1"/>
    </source>
</evidence>
<proteinExistence type="predicted"/>
<dbReference type="Proteomes" id="UP000318578">
    <property type="component" value="Unassembled WGS sequence"/>
</dbReference>
<evidence type="ECO:0000256" key="1">
    <source>
        <dbReference type="SAM" id="Phobius"/>
    </source>
</evidence>
<dbReference type="Pfam" id="PF02470">
    <property type="entry name" value="MlaD"/>
    <property type="match status" value="1"/>
</dbReference>
<dbReference type="InterPro" id="IPR052336">
    <property type="entry name" value="MlaD_Phospholipid_Transporter"/>
</dbReference>
<dbReference type="GO" id="GO:0005548">
    <property type="term" value="F:phospholipid transporter activity"/>
    <property type="evidence" value="ECO:0007669"/>
    <property type="project" value="TreeGrafter"/>
</dbReference>
<keyword evidence="1" id="KW-1133">Transmembrane helix</keyword>
<organism evidence="3 4">
    <name type="scientific">Amycolatopsis acidiphila</name>
    <dbReference type="NCBI Taxonomy" id="715473"/>
    <lineage>
        <taxon>Bacteria</taxon>
        <taxon>Bacillati</taxon>
        <taxon>Actinomycetota</taxon>
        <taxon>Actinomycetes</taxon>
        <taxon>Pseudonocardiales</taxon>
        <taxon>Pseudonocardiaceae</taxon>
        <taxon>Amycolatopsis</taxon>
    </lineage>
</organism>
<dbReference type="PANTHER" id="PTHR33371:SF16">
    <property type="entry name" value="MCE-FAMILY PROTEIN MCE3F"/>
    <property type="match status" value="1"/>
</dbReference>
<dbReference type="RefSeq" id="WP_144642246.1">
    <property type="nucleotide sequence ID" value="NZ_BNAX01000002.1"/>
</dbReference>
<dbReference type="EMBL" id="VJZA01000048">
    <property type="protein sequence ID" value="TVT19331.1"/>
    <property type="molecule type" value="Genomic_DNA"/>
</dbReference>
<accession>A0A558A4Z4</accession>
<dbReference type="OrthoDB" id="4510799at2"/>
<dbReference type="InterPro" id="IPR003399">
    <property type="entry name" value="Mce/MlaD"/>
</dbReference>
<feature type="domain" description="Mce/MlaD" evidence="2">
    <location>
        <begin position="45"/>
        <end position="120"/>
    </location>
</feature>
<sequence>MNIPHAALPKIRLVVLSVFALLCLLIFGYLWANSGGRLPLVSKTGYRVSLDIPKVSNLVDNSDVTIAGVTVGKVAALQVTGDVARVTVQLDSNAPLHAGATVQVRQKTLVDETFLEVTDGRGPELANGASLPDGSAKPAVELNDVLVSLDGGTRQALAESLRSLGMATQDSRQDIDRALSGLGELGRNGKTALDALAAQSDDLKQLTSGAATLLAALDTREGEIANLVDDADQLAGATADNGQSLQSVMQKVPGVLDSANEATSSVSKLSGALAPVAQDLRAAAPDLDTALQQLPRAADGLRGILPALDQVLGKAPATVQRIQPVATDLTTLIPSLQNDLLQLNPMLTYLEPYGQDIAHLFVNWGASLMTGDKNGKALRLLPVINRQAVTGVPLNTNIGPLNERNPYPAPGAVDPVPFTGQYPHVNQAPAPR</sequence>
<reference evidence="3 4" key="1">
    <citation type="submission" date="2019-07" db="EMBL/GenBank/DDBJ databases">
        <title>New species of Amycolatopsis and Streptomyces.</title>
        <authorList>
            <person name="Duangmal K."/>
            <person name="Teo W.F.A."/>
            <person name="Lipun K."/>
        </authorList>
    </citation>
    <scope>NUCLEOTIDE SEQUENCE [LARGE SCALE GENOMIC DNA]</scope>
    <source>
        <strain evidence="3 4">JCM 30562</strain>
    </source>
</reference>
<keyword evidence="1" id="KW-0472">Membrane</keyword>
<feature type="transmembrane region" description="Helical" evidence="1">
    <location>
        <begin position="12"/>
        <end position="32"/>
    </location>
</feature>
<keyword evidence="4" id="KW-1185">Reference proteome</keyword>
<gene>
    <name evidence="3" type="ORF">FNH06_24545</name>
</gene>
<evidence type="ECO:0000259" key="2">
    <source>
        <dbReference type="Pfam" id="PF02470"/>
    </source>
</evidence>